<feature type="domain" description="GST C-terminal" evidence="2">
    <location>
        <begin position="87"/>
        <end position="255"/>
    </location>
</feature>
<dbReference type="CDD" id="cd00299">
    <property type="entry name" value="GST_C_family"/>
    <property type="match status" value="1"/>
</dbReference>
<dbReference type="InterPro" id="IPR010987">
    <property type="entry name" value="Glutathione-S-Trfase_C-like"/>
</dbReference>
<evidence type="ECO:0000313" key="3">
    <source>
        <dbReference type="EMBL" id="MEX1666584.1"/>
    </source>
</evidence>
<dbReference type="InterPro" id="IPR036249">
    <property type="entry name" value="Thioredoxin-like_sf"/>
</dbReference>
<dbReference type="PROSITE" id="PS50405">
    <property type="entry name" value="GST_CTER"/>
    <property type="match status" value="1"/>
</dbReference>
<dbReference type="CDD" id="cd00570">
    <property type="entry name" value="GST_N_family"/>
    <property type="match status" value="1"/>
</dbReference>
<evidence type="ECO:0000313" key="4">
    <source>
        <dbReference type="Proteomes" id="UP001557484"/>
    </source>
</evidence>
<dbReference type="Pfam" id="PF13410">
    <property type="entry name" value="GST_C_2"/>
    <property type="match status" value="1"/>
</dbReference>
<dbReference type="SUPFAM" id="SSF47616">
    <property type="entry name" value="GST C-terminal domain-like"/>
    <property type="match status" value="1"/>
</dbReference>
<comment type="caution">
    <text evidence="3">The sequence shown here is derived from an EMBL/GenBank/DDBJ whole genome shotgun (WGS) entry which is preliminary data.</text>
</comment>
<dbReference type="EMBL" id="JBFRYB010000001">
    <property type="protein sequence ID" value="MEX1666584.1"/>
    <property type="molecule type" value="Genomic_DNA"/>
</dbReference>
<dbReference type="Pfam" id="PF13417">
    <property type="entry name" value="GST_N_3"/>
    <property type="match status" value="1"/>
</dbReference>
<accession>A0ABV3TZ78</accession>
<sequence>MKSQYKYYGWQASYFAGKIRGYLNYKGVDYVEKNINMIDMLVTLPKHTGRQAMPALETKQGEWLCDTPLIMAELEERHPQPPVLAEGPVQNFVAELFQNWVDDAWIPVALHSRWSYSENYENLLREEGGKSLLPFAPRVIRNKVTDKAFLQNMARHLPSTGVVPEQLALLEAWTKNLLDLFEIHFGEHGYLLGERPTVADFGLLGPMFGHLNRDPWPKREWLDRRPNLQKWVEKMARGDKASGELLEHDEIPQTLIPVIKIIFTEYMPFMDKTVQDLKGIIAAKQLRSGDKLPRSTGLVELKMMDAQYKRASFSYSLWRMQRTQKIVAQYSQADKECLNAWLSKLGQADFLTVDFGCELKRHGLVAALA</sequence>
<dbReference type="Gene3D" id="1.20.1050.10">
    <property type="match status" value="1"/>
</dbReference>
<dbReference type="RefSeq" id="WP_368376658.1">
    <property type="nucleotide sequence ID" value="NZ_JBFRYB010000001.1"/>
</dbReference>
<evidence type="ECO:0000259" key="1">
    <source>
        <dbReference type="PROSITE" id="PS50404"/>
    </source>
</evidence>
<protein>
    <submittedName>
        <fullName evidence="3">Glutathione S-transferase family protein</fullName>
    </submittedName>
</protein>
<dbReference type="InterPro" id="IPR036282">
    <property type="entry name" value="Glutathione-S-Trfase_C_sf"/>
</dbReference>
<gene>
    <name evidence="3" type="ORF">AB4875_13905</name>
</gene>
<reference evidence="3 4" key="1">
    <citation type="journal article" date="2011" name="Int. J. Syst. Evol. Microbiol.">
        <title>Zhongshania antarctica gen. nov., sp. nov. and Zhongshania guokunii sp. nov., gammaproteobacteria respectively isolated from coastal attached (fast) ice and surface seawater of the Antarctic.</title>
        <authorList>
            <person name="Li H.J."/>
            <person name="Zhang X.Y."/>
            <person name="Chen C.X."/>
            <person name="Zhang Y.J."/>
            <person name="Gao Z.M."/>
            <person name="Yu Y."/>
            <person name="Chen X.L."/>
            <person name="Chen B."/>
            <person name="Zhang Y.Z."/>
        </authorList>
    </citation>
    <scope>NUCLEOTIDE SEQUENCE [LARGE SCALE GENOMIC DNA]</scope>
    <source>
        <strain evidence="3 4">R06B22</strain>
    </source>
</reference>
<keyword evidence="4" id="KW-1185">Reference proteome</keyword>
<feature type="domain" description="GST N-terminal" evidence="1">
    <location>
        <begin position="3"/>
        <end position="82"/>
    </location>
</feature>
<dbReference type="SUPFAM" id="SSF52833">
    <property type="entry name" value="Thioredoxin-like"/>
    <property type="match status" value="1"/>
</dbReference>
<name>A0ABV3TZ78_9GAMM</name>
<dbReference type="PROSITE" id="PS50404">
    <property type="entry name" value="GST_NTER"/>
    <property type="match status" value="1"/>
</dbReference>
<dbReference type="InterPro" id="IPR004045">
    <property type="entry name" value="Glutathione_S-Trfase_N"/>
</dbReference>
<dbReference type="Gene3D" id="1.20.1050.130">
    <property type="match status" value="1"/>
</dbReference>
<dbReference type="Proteomes" id="UP001557484">
    <property type="component" value="Unassembled WGS sequence"/>
</dbReference>
<proteinExistence type="predicted"/>
<organism evidence="3 4">
    <name type="scientific">Zhongshania arctica</name>
    <dbReference type="NCBI Taxonomy" id="3238302"/>
    <lineage>
        <taxon>Bacteria</taxon>
        <taxon>Pseudomonadati</taxon>
        <taxon>Pseudomonadota</taxon>
        <taxon>Gammaproteobacteria</taxon>
        <taxon>Cellvibrionales</taxon>
        <taxon>Spongiibacteraceae</taxon>
        <taxon>Zhongshania</taxon>
    </lineage>
</organism>
<evidence type="ECO:0000259" key="2">
    <source>
        <dbReference type="PROSITE" id="PS50405"/>
    </source>
</evidence>
<dbReference type="Gene3D" id="3.40.30.10">
    <property type="entry name" value="Glutaredoxin"/>
    <property type="match status" value="1"/>
</dbReference>